<reference evidence="2 3" key="1">
    <citation type="submission" date="2019-03" db="EMBL/GenBank/DDBJ databases">
        <title>Genomics of glacier-inhabiting Cryobacterium strains.</title>
        <authorList>
            <person name="Liu Q."/>
            <person name="Xin Y.-H."/>
        </authorList>
    </citation>
    <scope>NUCLEOTIDE SEQUENCE [LARGE SCALE GENOMIC DNA]</scope>
    <source>
        <strain evidence="3">TMT1-22</strain>
    </source>
</reference>
<comment type="caution">
    <text evidence="2">The sequence shown here is derived from an EMBL/GenBank/DDBJ whole genome shotgun (WGS) entry which is preliminary data.</text>
</comment>
<dbReference type="RefSeq" id="WP_134364923.1">
    <property type="nucleotide sequence ID" value="NZ_SOFY01000009.1"/>
</dbReference>
<dbReference type="InterPro" id="IPR029057">
    <property type="entry name" value="PRTase-like"/>
</dbReference>
<dbReference type="CDD" id="cd06223">
    <property type="entry name" value="PRTases_typeI"/>
    <property type="match status" value="1"/>
</dbReference>
<dbReference type="Proteomes" id="UP000297403">
    <property type="component" value="Unassembled WGS sequence"/>
</dbReference>
<feature type="domain" description="Phosphoribosyltransferase" evidence="1">
    <location>
        <begin position="10"/>
        <end position="203"/>
    </location>
</feature>
<evidence type="ECO:0000259" key="1">
    <source>
        <dbReference type="Pfam" id="PF00156"/>
    </source>
</evidence>
<dbReference type="Gene3D" id="3.40.50.2020">
    <property type="match status" value="1"/>
</dbReference>
<name>A0AAQ2HGS4_9MICO</name>
<gene>
    <name evidence="2" type="ORF">E3O49_01095</name>
</gene>
<protein>
    <submittedName>
        <fullName evidence="2">Phosphoribosyltransferase</fullName>
    </submittedName>
</protein>
<dbReference type="InterPro" id="IPR000836">
    <property type="entry name" value="PRTase_dom"/>
</dbReference>
<keyword evidence="2" id="KW-0328">Glycosyltransferase</keyword>
<proteinExistence type="predicted"/>
<evidence type="ECO:0000313" key="2">
    <source>
        <dbReference type="EMBL" id="TFC52562.1"/>
    </source>
</evidence>
<evidence type="ECO:0000313" key="3">
    <source>
        <dbReference type="Proteomes" id="UP000297403"/>
    </source>
</evidence>
<keyword evidence="3" id="KW-1185">Reference proteome</keyword>
<organism evidence="2 3">
    <name type="scientific">Cryobacterium shii</name>
    <dbReference type="NCBI Taxonomy" id="1259235"/>
    <lineage>
        <taxon>Bacteria</taxon>
        <taxon>Bacillati</taxon>
        <taxon>Actinomycetota</taxon>
        <taxon>Actinomycetes</taxon>
        <taxon>Micrococcales</taxon>
        <taxon>Microbacteriaceae</taxon>
        <taxon>Cryobacterium</taxon>
    </lineage>
</organism>
<accession>A0AAQ2HGS4</accession>
<dbReference type="Pfam" id="PF00156">
    <property type="entry name" value="Pribosyltran"/>
    <property type="match status" value="1"/>
</dbReference>
<keyword evidence="2" id="KW-0808">Transferase</keyword>
<sequence>MFTDRSEAGRLLADRVAERLAELRRSDPALSDPVVYALPRGGVPVAVEVARRLHAPLDLVLVRKIGAPGYPEVAMGAVVDGVDRQTILNEDVFAATGGDAAGLSRARSRELAEIERRRIRYLGDRPQISPAGRVAVIVDDGLATGATAKAALSAVKRQGARLAVLAVPVAPADSIADMLRYADEMIVLQTPRDFWAIGPFYRDFHQLSDDETVQLLREAWARRDETATGDV</sequence>
<dbReference type="GO" id="GO:0016757">
    <property type="term" value="F:glycosyltransferase activity"/>
    <property type="evidence" value="ECO:0007669"/>
    <property type="project" value="UniProtKB-KW"/>
</dbReference>
<dbReference type="SUPFAM" id="SSF53271">
    <property type="entry name" value="PRTase-like"/>
    <property type="match status" value="1"/>
</dbReference>
<dbReference type="Gene3D" id="3.30.1310.20">
    <property type="entry name" value="PRTase-like"/>
    <property type="match status" value="1"/>
</dbReference>
<dbReference type="AlphaFoldDB" id="A0AAQ2HGS4"/>
<dbReference type="EMBL" id="SOFY01000009">
    <property type="protein sequence ID" value="TFC52562.1"/>
    <property type="molecule type" value="Genomic_DNA"/>
</dbReference>